<dbReference type="InterPro" id="IPR035513">
    <property type="entry name" value="Invertase/methylesterase_inhib"/>
</dbReference>
<feature type="signal peptide" evidence="3">
    <location>
        <begin position="1"/>
        <end position="23"/>
    </location>
</feature>
<dbReference type="PANTHER" id="PTHR31080">
    <property type="entry name" value="PECTINESTERASE INHIBITOR-LIKE"/>
    <property type="match status" value="1"/>
</dbReference>
<dbReference type="OMA" id="PYASTIQ"/>
<dbReference type="AlphaFoldDB" id="A0A7N0TSS5"/>
<proteinExistence type="predicted"/>
<accession>A0A7N0TSS5</accession>
<feature type="domain" description="Pectinesterase inhibitor" evidence="4">
    <location>
        <begin position="38"/>
        <end position="208"/>
    </location>
</feature>
<sequence>MHSQTTPLLRLLSLLIIISAAAAAAGPPERARPADTSDDPDFIRLSCRSTLYPDLCYQSLSPYNQTIQTSVKSMALTALTISLNATASASKTVRRISKQNRDKLSKREASAVADCVETVQDAVEELQDSMAAMRDLEGPEFRFKVSNIQTWVSAALTDDNTCMEGIDEDRVSPSSPSTATGRDGEEVKRMIRSEIVNVAVITSVALALLSKLMTA</sequence>
<protein>
    <recommendedName>
        <fullName evidence="4">Pectinesterase inhibitor domain-containing protein</fullName>
    </recommendedName>
</protein>
<evidence type="ECO:0000313" key="6">
    <source>
        <dbReference type="Proteomes" id="UP000594263"/>
    </source>
</evidence>
<evidence type="ECO:0000256" key="1">
    <source>
        <dbReference type="ARBA" id="ARBA00022729"/>
    </source>
</evidence>
<dbReference type="CDD" id="cd15798">
    <property type="entry name" value="PMEI-like_3"/>
    <property type="match status" value="1"/>
</dbReference>
<dbReference type="SMART" id="SM00856">
    <property type="entry name" value="PMEI"/>
    <property type="match status" value="1"/>
</dbReference>
<evidence type="ECO:0000313" key="5">
    <source>
        <dbReference type="EnsemblPlants" id="Kaladp0045s0019.1.v1.1"/>
    </source>
</evidence>
<keyword evidence="1 3" id="KW-0732">Signal</keyword>
<feature type="chain" id="PRO_5029596605" description="Pectinesterase inhibitor domain-containing protein" evidence="3">
    <location>
        <begin position="24"/>
        <end position="215"/>
    </location>
</feature>
<reference evidence="5" key="1">
    <citation type="submission" date="2021-01" db="UniProtKB">
        <authorList>
            <consortium name="EnsemblPlants"/>
        </authorList>
    </citation>
    <scope>IDENTIFICATION</scope>
</reference>
<evidence type="ECO:0000256" key="2">
    <source>
        <dbReference type="SAM" id="MobiDB-lite"/>
    </source>
</evidence>
<dbReference type="InterPro" id="IPR006501">
    <property type="entry name" value="Pectinesterase_inhib_dom"/>
</dbReference>
<evidence type="ECO:0000259" key="4">
    <source>
        <dbReference type="SMART" id="SM00856"/>
    </source>
</evidence>
<dbReference type="GO" id="GO:0004857">
    <property type="term" value="F:enzyme inhibitor activity"/>
    <property type="evidence" value="ECO:0007669"/>
    <property type="project" value="InterPro"/>
</dbReference>
<dbReference type="InterPro" id="IPR051955">
    <property type="entry name" value="PME_Inhibitor"/>
</dbReference>
<dbReference type="NCBIfam" id="TIGR01614">
    <property type="entry name" value="PME_inhib"/>
    <property type="match status" value="1"/>
</dbReference>
<dbReference type="SUPFAM" id="SSF101148">
    <property type="entry name" value="Plant invertase/pectin methylesterase inhibitor"/>
    <property type="match status" value="1"/>
</dbReference>
<name>A0A7N0TSS5_KALFE</name>
<feature type="region of interest" description="Disordered" evidence="2">
    <location>
        <begin position="165"/>
        <end position="185"/>
    </location>
</feature>
<organism evidence="5 6">
    <name type="scientific">Kalanchoe fedtschenkoi</name>
    <name type="common">Lavender scallops</name>
    <name type="synonym">South American air plant</name>
    <dbReference type="NCBI Taxonomy" id="63787"/>
    <lineage>
        <taxon>Eukaryota</taxon>
        <taxon>Viridiplantae</taxon>
        <taxon>Streptophyta</taxon>
        <taxon>Embryophyta</taxon>
        <taxon>Tracheophyta</taxon>
        <taxon>Spermatophyta</taxon>
        <taxon>Magnoliopsida</taxon>
        <taxon>eudicotyledons</taxon>
        <taxon>Gunneridae</taxon>
        <taxon>Pentapetalae</taxon>
        <taxon>Saxifragales</taxon>
        <taxon>Crassulaceae</taxon>
        <taxon>Kalanchoe</taxon>
    </lineage>
</organism>
<dbReference type="Gene3D" id="1.20.140.40">
    <property type="entry name" value="Invertase/pectin methylesterase inhibitor family protein"/>
    <property type="match status" value="1"/>
</dbReference>
<dbReference type="Proteomes" id="UP000594263">
    <property type="component" value="Unplaced"/>
</dbReference>
<evidence type="ECO:0000256" key="3">
    <source>
        <dbReference type="SAM" id="SignalP"/>
    </source>
</evidence>
<dbReference type="EnsemblPlants" id="Kaladp0045s0019.1.v1.1">
    <property type="protein sequence ID" value="Kaladp0045s0019.1.v1.1"/>
    <property type="gene ID" value="Kaladp0045s0019.v1.1"/>
</dbReference>
<dbReference type="Pfam" id="PF04043">
    <property type="entry name" value="PMEI"/>
    <property type="match status" value="1"/>
</dbReference>
<keyword evidence="6" id="KW-1185">Reference proteome</keyword>
<dbReference type="Gramene" id="Kaladp0045s0019.1.v1.1">
    <property type="protein sequence ID" value="Kaladp0045s0019.1.v1.1"/>
    <property type="gene ID" value="Kaladp0045s0019.v1.1"/>
</dbReference>
<dbReference type="PANTHER" id="PTHR31080:SF161">
    <property type="entry name" value="OS10G0508700 PROTEIN"/>
    <property type="match status" value="1"/>
</dbReference>